<dbReference type="InterPro" id="IPR050091">
    <property type="entry name" value="PKS_NRPS_Biosynth_Enz"/>
</dbReference>
<dbReference type="SMART" id="SM00823">
    <property type="entry name" value="PKS_PP"/>
    <property type="match status" value="1"/>
</dbReference>
<dbReference type="PANTHER" id="PTHR43775:SF37">
    <property type="entry name" value="SI:DKEY-61P9.11"/>
    <property type="match status" value="1"/>
</dbReference>
<dbReference type="Pfam" id="PF14765">
    <property type="entry name" value="PS-DH"/>
    <property type="match status" value="1"/>
</dbReference>
<dbReference type="PROSITE" id="PS50075">
    <property type="entry name" value="CARRIER"/>
    <property type="match status" value="1"/>
</dbReference>
<feature type="domain" description="Carrier" evidence="5">
    <location>
        <begin position="917"/>
        <end position="994"/>
    </location>
</feature>
<feature type="non-terminal residue" evidence="7">
    <location>
        <position position="1"/>
    </location>
</feature>
<dbReference type="GO" id="GO:0006633">
    <property type="term" value="P:fatty acid biosynthetic process"/>
    <property type="evidence" value="ECO:0007669"/>
    <property type="project" value="TreeGrafter"/>
</dbReference>
<dbReference type="Pfam" id="PF08659">
    <property type="entry name" value="KR"/>
    <property type="match status" value="1"/>
</dbReference>
<dbReference type="InterPro" id="IPR057326">
    <property type="entry name" value="KR_dom"/>
</dbReference>
<dbReference type="Gene3D" id="3.40.50.720">
    <property type="entry name" value="NAD(P)-binding Rossmann-like Domain"/>
    <property type="match status" value="1"/>
</dbReference>
<dbReference type="InterPro" id="IPR036736">
    <property type="entry name" value="ACP-like_sf"/>
</dbReference>
<dbReference type="PROSITE" id="PS00012">
    <property type="entry name" value="PHOSPHOPANTETHEINE"/>
    <property type="match status" value="1"/>
</dbReference>
<dbReference type="SMART" id="SM00826">
    <property type="entry name" value="PKS_DH"/>
    <property type="match status" value="1"/>
</dbReference>
<evidence type="ECO:0000259" key="6">
    <source>
        <dbReference type="PROSITE" id="PS52019"/>
    </source>
</evidence>
<dbReference type="InterPro" id="IPR001227">
    <property type="entry name" value="Ac_transferase_dom_sf"/>
</dbReference>
<dbReference type="SMART" id="SM00822">
    <property type="entry name" value="PKS_KR"/>
    <property type="match status" value="1"/>
</dbReference>
<evidence type="ECO:0000259" key="5">
    <source>
        <dbReference type="PROSITE" id="PS50075"/>
    </source>
</evidence>
<dbReference type="Proteomes" id="UP000518300">
    <property type="component" value="Unassembled WGS sequence"/>
</dbReference>
<dbReference type="GO" id="GO:0031177">
    <property type="term" value="F:phosphopantetheine binding"/>
    <property type="evidence" value="ECO:0007669"/>
    <property type="project" value="InterPro"/>
</dbReference>
<dbReference type="InterPro" id="IPR013968">
    <property type="entry name" value="PKS_KR"/>
</dbReference>
<dbReference type="SUPFAM" id="SSF47336">
    <property type="entry name" value="ACP-like"/>
    <property type="match status" value="1"/>
</dbReference>
<feature type="region of interest" description="N-terminal hotdog fold" evidence="4">
    <location>
        <begin position="112"/>
        <end position="234"/>
    </location>
</feature>
<keyword evidence="2" id="KW-0597">Phosphoprotein</keyword>
<dbReference type="InterPro" id="IPR036291">
    <property type="entry name" value="NAD(P)-bd_dom_sf"/>
</dbReference>
<dbReference type="InterPro" id="IPR049900">
    <property type="entry name" value="PKS_mFAS_DH"/>
</dbReference>
<accession>A0A848LXW6</accession>
<dbReference type="EMBL" id="JABBJJ010000396">
    <property type="protein sequence ID" value="NMO22213.1"/>
    <property type="molecule type" value="Genomic_DNA"/>
</dbReference>
<dbReference type="Gene3D" id="3.40.366.10">
    <property type="entry name" value="Malonyl-Coenzyme A Acyl Carrier Protein, domain 2"/>
    <property type="match status" value="1"/>
</dbReference>
<dbReference type="AlphaFoldDB" id="A0A848LXW6"/>
<dbReference type="SMART" id="SM01294">
    <property type="entry name" value="PKS_PP_betabranch"/>
    <property type="match status" value="1"/>
</dbReference>
<dbReference type="PANTHER" id="PTHR43775">
    <property type="entry name" value="FATTY ACID SYNTHASE"/>
    <property type="match status" value="1"/>
</dbReference>
<dbReference type="SUPFAM" id="SSF52151">
    <property type="entry name" value="FabD/lysophospholipase-like"/>
    <property type="match status" value="1"/>
</dbReference>
<dbReference type="InterPro" id="IPR049552">
    <property type="entry name" value="PKS_DH_N"/>
</dbReference>
<gene>
    <name evidence="7" type="ORF">HG543_46260</name>
</gene>
<dbReference type="Gene3D" id="3.10.129.110">
    <property type="entry name" value="Polyketide synthase dehydratase"/>
    <property type="match status" value="1"/>
</dbReference>
<dbReference type="InterPro" id="IPR049551">
    <property type="entry name" value="PKS_DH_C"/>
</dbReference>
<evidence type="ECO:0000313" key="7">
    <source>
        <dbReference type="EMBL" id="NMO22213.1"/>
    </source>
</evidence>
<dbReference type="InterPro" id="IPR016035">
    <property type="entry name" value="Acyl_Trfase/lysoPLipase"/>
</dbReference>
<comment type="caution">
    <text evidence="7">The sequence shown here is derived from an EMBL/GenBank/DDBJ whole genome shotgun (WGS) entry which is preliminary data.</text>
</comment>
<evidence type="ECO:0000256" key="3">
    <source>
        <dbReference type="ARBA" id="ARBA00022679"/>
    </source>
</evidence>
<dbReference type="InterPro" id="IPR009081">
    <property type="entry name" value="PP-bd_ACP"/>
</dbReference>
<keyword evidence="3" id="KW-0808">Transferase</keyword>
<reference evidence="7 8" key="1">
    <citation type="submission" date="2020-04" db="EMBL/GenBank/DDBJ databases">
        <title>Draft genome of Pyxidicoccus fallax type strain.</title>
        <authorList>
            <person name="Whitworth D.E."/>
        </authorList>
    </citation>
    <scope>NUCLEOTIDE SEQUENCE [LARGE SCALE GENOMIC DNA]</scope>
    <source>
        <strain evidence="7 8">DSM 14698</strain>
    </source>
</reference>
<organism evidence="7 8">
    <name type="scientific">Pyxidicoccus fallax</name>
    <dbReference type="NCBI Taxonomy" id="394095"/>
    <lineage>
        <taxon>Bacteria</taxon>
        <taxon>Pseudomonadati</taxon>
        <taxon>Myxococcota</taxon>
        <taxon>Myxococcia</taxon>
        <taxon>Myxococcales</taxon>
        <taxon>Cystobacterineae</taxon>
        <taxon>Myxococcaceae</taxon>
        <taxon>Pyxidicoccus</taxon>
    </lineage>
</organism>
<keyword evidence="1" id="KW-0596">Phosphopantetheine</keyword>
<feature type="domain" description="PKS/mFAS DH" evidence="6">
    <location>
        <begin position="112"/>
        <end position="400"/>
    </location>
</feature>
<sequence>WEGLKGLYEKGYRVFLEVGPKPTLVGMGKRYLGQAEAQWVGSLRQGSSDWEQMLGSLARLYVRGVEVDWAGFDKDCAWRRTSLPTYPFQRERYWVERPRGPERAATAGAGTHRLLGRRISSPVLKETVFESSVSTGALAFLEDHRVHGAAVLPATVYMEMARAAATELFGAGAHAVEELLIHEALVLHGDEVRTLQLILTPRGDDTLAFQLFSARGDAWRLHAAGTLLKAQQSIAAPEPLSLDGLLARCAQEVPAATLYEYFQARGISYGPGFRGVERVRLGRGEALGRIQLPESLASDEVVASIHPALLDACLQLCGAVRLEEDARASEDMLYLPVGLRRLTVWRAPGTACWSHVSLQPQQPMAEGTLTGNVRLLDEAGAVCAELEGLRFQRVSRSALRRMVGTGNDWAYEVRWEPRSRSGLPEGAALHGTWVLLADAEGLGAALAKSLEARGARCVLARPGSAYEARDGRTFTLDPARVEDFARMLQEAEGTSGQPCAGVVHLWGLDGGGEEPAARDVGCKSALHLVQALGRTGAAVPPRLWVVTRGTQRTGHERFVPALTHSALWGFGRTLATEHPDLWGALLDLDSGPRESDLALLTEEFLRAPDGEQVAYRNGRRYVARLVRCTGLDARPSASRFRQDASYLLTGGLGAIGLHVARWMVERGARHLVLMGRKEASDAARDALRSLREAGANIQWVQGDVSRADDVARVLATIARSGPPLRGVMHVAGVVEDGMLLQQDWPRFERVLAPKQQGSWNLHHQTKDLELDFFVLFSSSASLLGAAGQANYAAANAFMDALAHHRRALGLPAVSINWGPWSGGGMAASLHVPEQRRWFDWIEPEQGLELLGWVLEAASAQVAVLPIEWTKYVQRFGDAGASKLLEQPIDEARAGRPRATVTPMLERLKGLPRHRQQETLLEHVHHQVAQVLGLDASKPIPDNQGLFDSGLDSLMAVELRNRLQASLGLERPLSATLVFEHPTIESLTHHLATEVFALGPLVSGAEKSSGNGEAPDTTLAELEQLPQDELGAMLDQKLASLEKLMGGN</sequence>
<dbReference type="PROSITE" id="PS52019">
    <property type="entry name" value="PKS_MFAS_DH"/>
    <property type="match status" value="1"/>
</dbReference>
<dbReference type="InterPro" id="IPR042104">
    <property type="entry name" value="PKS_dehydratase_sf"/>
</dbReference>
<evidence type="ECO:0000313" key="8">
    <source>
        <dbReference type="Proteomes" id="UP000518300"/>
    </source>
</evidence>
<dbReference type="CDD" id="cd08955">
    <property type="entry name" value="KR_2_FAS_SDR_x"/>
    <property type="match status" value="1"/>
</dbReference>
<dbReference type="InterPro" id="IPR006162">
    <property type="entry name" value="Ppantetheine_attach_site"/>
</dbReference>
<dbReference type="FunFam" id="1.10.1200.10:FF:000007">
    <property type="entry name" value="Probable polyketide synthase pks17"/>
    <property type="match status" value="1"/>
</dbReference>
<feature type="region of interest" description="C-terminal hotdog fold" evidence="4">
    <location>
        <begin position="250"/>
        <end position="400"/>
    </location>
</feature>
<dbReference type="Pfam" id="PF21089">
    <property type="entry name" value="PKS_DH_N"/>
    <property type="match status" value="1"/>
</dbReference>
<protein>
    <submittedName>
        <fullName evidence="7">SDR family NAD(P)-dependent oxidoreductase</fullName>
    </submittedName>
</protein>
<dbReference type="InterPro" id="IPR020806">
    <property type="entry name" value="PKS_PP-bd"/>
</dbReference>
<name>A0A848LXW6_9BACT</name>
<dbReference type="Gene3D" id="1.10.1200.10">
    <property type="entry name" value="ACP-like"/>
    <property type="match status" value="1"/>
</dbReference>
<dbReference type="InterPro" id="IPR020807">
    <property type="entry name" value="PKS_DH"/>
</dbReference>
<dbReference type="GO" id="GO:0004312">
    <property type="term" value="F:fatty acid synthase activity"/>
    <property type="evidence" value="ECO:0007669"/>
    <property type="project" value="TreeGrafter"/>
</dbReference>
<keyword evidence="8" id="KW-1185">Reference proteome</keyword>
<evidence type="ECO:0000256" key="2">
    <source>
        <dbReference type="ARBA" id="ARBA00022553"/>
    </source>
</evidence>
<feature type="active site" description="Proton donor; for dehydratase activity" evidence="4">
    <location>
        <position position="311"/>
    </location>
</feature>
<dbReference type="SUPFAM" id="SSF51735">
    <property type="entry name" value="NAD(P)-binding Rossmann-fold domains"/>
    <property type="match status" value="2"/>
</dbReference>
<evidence type="ECO:0000256" key="1">
    <source>
        <dbReference type="ARBA" id="ARBA00022450"/>
    </source>
</evidence>
<dbReference type="Gene3D" id="3.30.70.3290">
    <property type="match status" value="1"/>
</dbReference>
<proteinExistence type="predicted"/>
<dbReference type="Pfam" id="PF00550">
    <property type="entry name" value="PP-binding"/>
    <property type="match status" value="1"/>
</dbReference>
<evidence type="ECO:0000256" key="4">
    <source>
        <dbReference type="PROSITE-ProRule" id="PRU01363"/>
    </source>
</evidence>
<feature type="active site" description="Proton acceptor; for dehydratase activity" evidence="4">
    <location>
        <position position="144"/>
    </location>
</feature>